<dbReference type="Proteomes" id="UP000240708">
    <property type="component" value="Unassembled WGS sequence"/>
</dbReference>
<proteinExistence type="predicted"/>
<dbReference type="Gene3D" id="2.40.160.20">
    <property type="match status" value="1"/>
</dbReference>
<comment type="caution">
    <text evidence="1">The sequence shown here is derived from an EMBL/GenBank/DDBJ whole genome shotgun (WGS) entry which is preliminary data.</text>
</comment>
<protein>
    <submittedName>
        <fullName evidence="1">Lipid A 3-O-deacylase PagL</fullName>
    </submittedName>
</protein>
<dbReference type="AlphaFoldDB" id="A0A2P8ECU2"/>
<name>A0A2P8ECU2_9BACT</name>
<evidence type="ECO:0000313" key="1">
    <source>
        <dbReference type="EMBL" id="PSL07286.1"/>
    </source>
</evidence>
<reference evidence="1 2" key="1">
    <citation type="submission" date="2018-03" db="EMBL/GenBank/DDBJ databases">
        <title>Genomic Encyclopedia of Archaeal and Bacterial Type Strains, Phase II (KMG-II): from individual species to whole genera.</title>
        <authorList>
            <person name="Goeker M."/>
        </authorList>
    </citation>
    <scope>NUCLEOTIDE SEQUENCE [LARGE SCALE GENOMIC DNA]</scope>
    <source>
        <strain evidence="1 2">DSM 28057</strain>
    </source>
</reference>
<dbReference type="InterPro" id="IPR018550">
    <property type="entry name" value="Lipid-A_deacylase-rel"/>
</dbReference>
<gene>
    <name evidence="1" type="ORF">CLV48_101216</name>
</gene>
<evidence type="ECO:0000313" key="2">
    <source>
        <dbReference type="Proteomes" id="UP000240708"/>
    </source>
</evidence>
<keyword evidence="2" id="KW-1185">Reference proteome</keyword>
<sequence length="362" mass="41494">MWNEKKKSESKLSFKLVKKLVIIYCSFFLISNTFGQEIKRFGLDSGYGFIISHSQALKPLSQSNPIGVSLHYQRMNLSQKSWNACNCFHYLGLQLSYHNFQNPEVLGYAVSITGTFEPILWQKKSRTFSMVTGLGPSFLSKVYDEANNPDNIFFSTPISFLLFLSPKLEYTLKDNLGLHLAFAYNHISNGGQSQPNKGMNYPMLGLGLSHFFIKSPFPVYGKESISQDWTFYLETGLSTREGEEGRAPNFSVALALKKPLSNINGIGAGIEINKDYSLEVEKNRWEALMPAPFISHHFLFGKFDFNQRMAWYTNKPDNYHDFRFYQRYVLSYLLTRHLTLGVGLKAHGHVAEHMDLRFGWSF</sequence>
<dbReference type="EMBL" id="PYGF01000001">
    <property type="protein sequence ID" value="PSL07286.1"/>
    <property type="molecule type" value="Genomic_DNA"/>
</dbReference>
<organism evidence="1 2">
    <name type="scientific">Cecembia rubra</name>
    <dbReference type="NCBI Taxonomy" id="1485585"/>
    <lineage>
        <taxon>Bacteria</taxon>
        <taxon>Pseudomonadati</taxon>
        <taxon>Bacteroidota</taxon>
        <taxon>Cytophagia</taxon>
        <taxon>Cytophagales</taxon>
        <taxon>Cyclobacteriaceae</taxon>
        <taxon>Cecembia</taxon>
    </lineage>
</organism>
<dbReference type="Pfam" id="PF09411">
    <property type="entry name" value="PagL"/>
    <property type="match status" value="1"/>
</dbReference>
<accession>A0A2P8ECU2</accession>